<organism evidence="2 3">
    <name type="scientific">Actinoplanes auranticolor</name>
    <dbReference type="NCBI Taxonomy" id="47988"/>
    <lineage>
        <taxon>Bacteria</taxon>
        <taxon>Bacillati</taxon>
        <taxon>Actinomycetota</taxon>
        <taxon>Actinomycetes</taxon>
        <taxon>Micromonosporales</taxon>
        <taxon>Micromonosporaceae</taxon>
        <taxon>Actinoplanes</taxon>
    </lineage>
</organism>
<name>A0A919VLH4_9ACTN</name>
<dbReference type="EMBL" id="BOQL01000022">
    <property type="protein sequence ID" value="GIM67708.1"/>
    <property type="molecule type" value="Genomic_DNA"/>
</dbReference>
<keyword evidence="3" id="KW-1185">Reference proteome</keyword>
<dbReference type="AlphaFoldDB" id="A0A919VLH4"/>
<keyword evidence="1" id="KW-0732">Signal</keyword>
<dbReference type="Proteomes" id="UP000681340">
    <property type="component" value="Unassembled WGS sequence"/>
</dbReference>
<evidence type="ECO:0000256" key="1">
    <source>
        <dbReference type="SAM" id="SignalP"/>
    </source>
</evidence>
<protein>
    <recommendedName>
        <fullName evidence="4">DUF3558 domain-containing protein</fullName>
    </recommendedName>
</protein>
<comment type="caution">
    <text evidence="2">The sequence shown here is derived from an EMBL/GenBank/DDBJ whole genome shotgun (WGS) entry which is preliminary data.</text>
</comment>
<proteinExistence type="predicted"/>
<feature type="signal peptide" evidence="1">
    <location>
        <begin position="1"/>
        <end position="17"/>
    </location>
</feature>
<evidence type="ECO:0000313" key="2">
    <source>
        <dbReference type="EMBL" id="GIM67708.1"/>
    </source>
</evidence>
<evidence type="ECO:0000313" key="3">
    <source>
        <dbReference type="Proteomes" id="UP000681340"/>
    </source>
</evidence>
<feature type="chain" id="PRO_5039058123" description="DUF3558 domain-containing protein" evidence="1">
    <location>
        <begin position="18"/>
        <end position="315"/>
    </location>
</feature>
<gene>
    <name evidence="2" type="ORF">Aau02nite_28500</name>
</gene>
<evidence type="ECO:0008006" key="4">
    <source>
        <dbReference type="Google" id="ProtNLM"/>
    </source>
</evidence>
<sequence>MGSVVAAVLLGAVAACAGQTGGGAEPSGKLRIEPAWSSCADAGAESSGPASGGGDLAGLPSLDDSFQPVAVVVCTLPTLRPPSGGAKVAATESRADDVTALVAALRLPDEPMSGDACSLELYLPPFFALLDEQGRWVRPGLPHDGCGKVRSEVREALGGLRLTPVSPGPAPETGSSQAAAAGCTRQWADMVWVTAQWGTSGEPAVVPEGFDGPVRVRLCAYRVPADQQRSGKPAGEFASGRELSDEQWTAARKEVEAAAPAPACSDPASEFVVLHLGSGQIYVERDGCRRLLAQTADGLDTIRQASPELLAQLAG</sequence>
<reference evidence="2" key="1">
    <citation type="submission" date="2021-03" db="EMBL/GenBank/DDBJ databases">
        <title>Whole genome shotgun sequence of Actinoplanes auranticolor NBRC 12245.</title>
        <authorList>
            <person name="Komaki H."/>
            <person name="Tamura T."/>
        </authorList>
    </citation>
    <scope>NUCLEOTIDE SEQUENCE</scope>
    <source>
        <strain evidence="2">NBRC 12245</strain>
    </source>
</reference>
<accession>A0A919VLH4</accession>